<dbReference type="EMBL" id="MFKF01000088">
    <property type="protein sequence ID" value="OGG55210.1"/>
    <property type="molecule type" value="Genomic_DNA"/>
</dbReference>
<dbReference type="Proteomes" id="UP000178606">
    <property type="component" value="Unassembled WGS sequence"/>
</dbReference>
<name>A0A1F6D1K9_HANXR</name>
<reference evidence="1 2" key="1">
    <citation type="journal article" date="2016" name="Nat. Commun.">
        <title>Thousands of microbial genomes shed light on interconnected biogeochemical processes in an aquifer system.</title>
        <authorList>
            <person name="Anantharaman K."/>
            <person name="Brown C.T."/>
            <person name="Hug L.A."/>
            <person name="Sharon I."/>
            <person name="Castelle C.J."/>
            <person name="Probst A.J."/>
            <person name="Thomas B.C."/>
            <person name="Singh A."/>
            <person name="Wilkins M.J."/>
            <person name="Karaoz U."/>
            <person name="Brodie E.L."/>
            <person name="Williams K.H."/>
            <person name="Hubbard S.S."/>
            <person name="Banfield J.F."/>
        </authorList>
    </citation>
    <scope>NUCLEOTIDE SEQUENCE [LARGE SCALE GENOMIC DNA]</scope>
    <source>
        <strain evidence="2">RIFCSPLOWO2_12_FULL_64_10</strain>
    </source>
</reference>
<proteinExistence type="predicted"/>
<dbReference type="AlphaFoldDB" id="A0A1F6D1K9"/>
<protein>
    <submittedName>
        <fullName evidence="1">Uncharacterized protein</fullName>
    </submittedName>
</protein>
<comment type="caution">
    <text evidence="1">The sequence shown here is derived from an EMBL/GenBank/DDBJ whole genome shotgun (WGS) entry which is preliminary data.</text>
</comment>
<gene>
    <name evidence="1" type="ORF">A3F84_08305</name>
</gene>
<organism evidence="1 2">
    <name type="scientific">Handelsmanbacteria sp. (strain RIFCSPLOWO2_12_FULL_64_10)</name>
    <dbReference type="NCBI Taxonomy" id="1817868"/>
    <lineage>
        <taxon>Bacteria</taxon>
        <taxon>Candidatus Handelsmaniibacteriota</taxon>
    </lineage>
</organism>
<evidence type="ECO:0000313" key="2">
    <source>
        <dbReference type="Proteomes" id="UP000178606"/>
    </source>
</evidence>
<sequence length="67" mass="7344">MNRPRENTLEDYLPKLMADDIVAATQTARTKAAGLLNDQGISAIALLLSNLLADTLEHPERLLERAS</sequence>
<accession>A0A1F6D1K9</accession>
<evidence type="ECO:0000313" key="1">
    <source>
        <dbReference type="EMBL" id="OGG55210.1"/>
    </source>
</evidence>